<sequence length="227" mass="24316">MKQSPISSALLACALLAPVATAQSIENFNNPASSDIANEVALEKVAENRGELITQPSRYVGLDLDAYLRSLSSSFEMRTRARDPFGRHQDPNFKPPAPKITRKPKPGQIVKERATPFPDIVAAIPITTIIPGKQKFLIGGQSYGIGQRLKLNTGKSEPLIVHVVSVETDRVTFRNGLTNELAAHTFEPLPGGMTPGTPSKPAGLEVNDGEVPIDISAGVGNSLSSRR</sequence>
<proteinExistence type="predicted"/>
<evidence type="ECO:0000313" key="4">
    <source>
        <dbReference type="Proteomes" id="UP001374893"/>
    </source>
</evidence>
<gene>
    <name evidence="3" type="ORF">HAHE_30280</name>
</gene>
<accession>A0ABM7RG67</accession>
<feature type="region of interest" description="Disordered" evidence="1">
    <location>
        <begin position="188"/>
        <end position="207"/>
    </location>
</feature>
<dbReference type="Proteomes" id="UP001374893">
    <property type="component" value="Chromosome"/>
</dbReference>
<feature type="signal peptide" evidence="2">
    <location>
        <begin position="1"/>
        <end position="22"/>
    </location>
</feature>
<protein>
    <recommendedName>
        <fullName evidence="5">Type IV pilus biogenesis protein PilP</fullName>
    </recommendedName>
</protein>
<dbReference type="RefSeq" id="WP_338685579.1">
    <property type="nucleotide sequence ID" value="NZ_AP024702.1"/>
</dbReference>
<dbReference type="EMBL" id="AP024702">
    <property type="protein sequence ID" value="BCX49120.1"/>
    <property type="molecule type" value="Genomic_DNA"/>
</dbReference>
<evidence type="ECO:0008006" key="5">
    <source>
        <dbReference type="Google" id="ProtNLM"/>
    </source>
</evidence>
<keyword evidence="2" id="KW-0732">Signal</keyword>
<organism evidence="3 4">
    <name type="scientific">Haloferula helveola</name>
    <dbReference type="NCBI Taxonomy" id="490095"/>
    <lineage>
        <taxon>Bacteria</taxon>
        <taxon>Pseudomonadati</taxon>
        <taxon>Verrucomicrobiota</taxon>
        <taxon>Verrucomicrobiia</taxon>
        <taxon>Verrucomicrobiales</taxon>
        <taxon>Verrucomicrobiaceae</taxon>
        <taxon>Haloferula</taxon>
    </lineage>
</organism>
<evidence type="ECO:0000313" key="3">
    <source>
        <dbReference type="EMBL" id="BCX49120.1"/>
    </source>
</evidence>
<feature type="chain" id="PRO_5046529750" description="Type IV pilus biogenesis protein PilP" evidence="2">
    <location>
        <begin position="23"/>
        <end position="227"/>
    </location>
</feature>
<feature type="region of interest" description="Disordered" evidence="1">
    <location>
        <begin position="83"/>
        <end position="105"/>
    </location>
</feature>
<reference evidence="3 4" key="1">
    <citation type="submission" date="2021-06" db="EMBL/GenBank/DDBJ databases">
        <title>Complete genome of Haloferula helveola possessing various polysaccharide degrading enzymes.</title>
        <authorList>
            <person name="Takami H."/>
            <person name="Huang C."/>
            <person name="Hamasaki K."/>
        </authorList>
    </citation>
    <scope>NUCLEOTIDE SEQUENCE [LARGE SCALE GENOMIC DNA]</scope>
    <source>
        <strain evidence="3 4">CN-1</strain>
    </source>
</reference>
<keyword evidence="4" id="KW-1185">Reference proteome</keyword>
<evidence type="ECO:0000256" key="2">
    <source>
        <dbReference type="SAM" id="SignalP"/>
    </source>
</evidence>
<name>A0ABM7RG67_9BACT</name>
<evidence type="ECO:0000256" key="1">
    <source>
        <dbReference type="SAM" id="MobiDB-lite"/>
    </source>
</evidence>